<feature type="transmembrane region" description="Helical" evidence="14">
    <location>
        <begin position="423"/>
        <end position="449"/>
    </location>
</feature>
<evidence type="ECO:0000256" key="13">
    <source>
        <dbReference type="SAM" id="MobiDB-lite"/>
    </source>
</evidence>
<dbReference type="SUPFAM" id="SSF52343">
    <property type="entry name" value="Ferredoxin reductase-like, C-terminal NADP-linked domain"/>
    <property type="match status" value="1"/>
</dbReference>
<dbReference type="Gene3D" id="1.10.238.10">
    <property type="entry name" value="EF-hand"/>
    <property type="match status" value="1"/>
</dbReference>
<feature type="transmembrane region" description="Helical" evidence="14">
    <location>
        <begin position="336"/>
        <end position="355"/>
    </location>
</feature>
<evidence type="ECO:0000256" key="5">
    <source>
        <dbReference type="ARBA" id="ARBA00022692"/>
    </source>
</evidence>
<dbReference type="PRINTS" id="PR00466">
    <property type="entry name" value="GP91PHOX"/>
</dbReference>
<comment type="similarity">
    <text evidence="2">Belongs to the RBOH (TC 5.B.1.3) family.</text>
</comment>
<keyword evidence="6" id="KW-0479">Metal-binding</keyword>
<feature type="compositionally biased region" description="Low complexity" evidence="13">
    <location>
        <begin position="13"/>
        <end position="23"/>
    </location>
</feature>
<evidence type="ECO:0000256" key="11">
    <source>
        <dbReference type="ARBA" id="ARBA00023002"/>
    </source>
</evidence>
<dbReference type="Pfam" id="PF08022">
    <property type="entry name" value="FAD_binding_8"/>
    <property type="match status" value="1"/>
</dbReference>
<keyword evidence="10 14" id="KW-1133">Transmembrane helix</keyword>
<keyword evidence="5 14" id="KW-0812">Transmembrane</keyword>
<dbReference type="InterPro" id="IPR017938">
    <property type="entry name" value="Riboflavin_synthase-like_b-brl"/>
</dbReference>
<dbReference type="SUPFAM" id="SSF47473">
    <property type="entry name" value="EF-hand"/>
    <property type="match status" value="1"/>
</dbReference>
<evidence type="ECO:0000256" key="7">
    <source>
        <dbReference type="ARBA" id="ARBA00022827"/>
    </source>
</evidence>
<dbReference type="RefSeq" id="XP_056686217.1">
    <property type="nucleotide sequence ID" value="XM_056830239.1"/>
</dbReference>
<feature type="region of interest" description="Disordered" evidence="13">
    <location>
        <begin position="1"/>
        <end position="41"/>
    </location>
</feature>
<dbReference type="Pfam" id="PF08030">
    <property type="entry name" value="NAD_binding_6"/>
    <property type="match status" value="1"/>
</dbReference>
<feature type="transmembrane region" description="Helical" evidence="14">
    <location>
        <begin position="292"/>
        <end position="311"/>
    </location>
</feature>
<evidence type="ECO:0000313" key="17">
    <source>
        <dbReference type="Proteomes" id="UP000813463"/>
    </source>
</evidence>
<dbReference type="SFLD" id="SFLDG01169">
    <property type="entry name" value="NADPH_oxidase_subgroup_(NOX)"/>
    <property type="match status" value="1"/>
</dbReference>
<evidence type="ECO:0000256" key="6">
    <source>
        <dbReference type="ARBA" id="ARBA00022723"/>
    </source>
</evidence>
<dbReference type="InterPro" id="IPR013121">
    <property type="entry name" value="Fe_red_NAD-bd_6"/>
</dbReference>
<evidence type="ECO:0000259" key="15">
    <source>
        <dbReference type="PROSITE" id="PS50222"/>
    </source>
</evidence>
<dbReference type="Proteomes" id="UP000813463">
    <property type="component" value="Chromosome 5"/>
</dbReference>
<dbReference type="PROSITE" id="PS00018">
    <property type="entry name" value="EF_HAND_1"/>
    <property type="match status" value="1"/>
</dbReference>
<dbReference type="PROSITE" id="PS51384">
    <property type="entry name" value="FAD_FR"/>
    <property type="match status" value="1"/>
</dbReference>
<dbReference type="PANTHER" id="PTHR11972:SF127">
    <property type="entry name" value="RESPIRATORY BURST OXIDASE HOMOLOG PROTEIN A-LIKE"/>
    <property type="match status" value="1"/>
</dbReference>
<keyword evidence="7" id="KW-0274">FAD</keyword>
<reference evidence="18" key="2">
    <citation type="submission" date="2025-08" db="UniProtKB">
        <authorList>
            <consortium name="RefSeq"/>
        </authorList>
    </citation>
    <scope>IDENTIFICATION</scope>
    <source>
        <tissue evidence="18">Leaf</tissue>
    </source>
</reference>
<evidence type="ECO:0000256" key="10">
    <source>
        <dbReference type="ARBA" id="ARBA00022989"/>
    </source>
</evidence>
<dbReference type="InterPro" id="IPR039261">
    <property type="entry name" value="FNR_nucleotide-bd"/>
</dbReference>
<evidence type="ECO:0000259" key="16">
    <source>
        <dbReference type="PROSITE" id="PS51384"/>
    </source>
</evidence>
<comment type="subcellular location">
    <subcellularLocation>
        <location evidence="1">Membrane</location>
        <topology evidence="1">Multi-pass membrane protein</topology>
    </subcellularLocation>
</comment>
<accession>A0ABM3QS77</accession>
<feature type="compositionally biased region" description="Basic and acidic residues" evidence="13">
    <location>
        <begin position="1"/>
        <end position="10"/>
    </location>
</feature>
<evidence type="ECO:0000256" key="12">
    <source>
        <dbReference type="ARBA" id="ARBA00023136"/>
    </source>
</evidence>
<evidence type="ECO:0000256" key="14">
    <source>
        <dbReference type="SAM" id="Phobius"/>
    </source>
</evidence>
<dbReference type="InterPro" id="IPR000778">
    <property type="entry name" value="Cyt_b245_heavy_chain"/>
</dbReference>
<dbReference type="InterPro" id="IPR013112">
    <property type="entry name" value="FAD-bd_8"/>
</dbReference>
<keyword evidence="8" id="KW-0106">Calcium</keyword>
<dbReference type="PANTHER" id="PTHR11972">
    <property type="entry name" value="NADPH OXIDASE"/>
    <property type="match status" value="1"/>
</dbReference>
<dbReference type="Pfam" id="PF01794">
    <property type="entry name" value="Ferric_reduct"/>
    <property type="match status" value="1"/>
</dbReference>
<evidence type="ECO:0000256" key="3">
    <source>
        <dbReference type="ARBA" id="ARBA00022559"/>
    </source>
</evidence>
<dbReference type="Pfam" id="PF13499">
    <property type="entry name" value="EF-hand_7"/>
    <property type="match status" value="1"/>
</dbReference>
<evidence type="ECO:0000256" key="4">
    <source>
        <dbReference type="ARBA" id="ARBA00022630"/>
    </source>
</evidence>
<dbReference type="InterPro" id="IPR017927">
    <property type="entry name" value="FAD-bd_FR_type"/>
</dbReference>
<dbReference type="Gene3D" id="2.40.30.10">
    <property type="entry name" value="Translation factors"/>
    <property type="match status" value="1"/>
</dbReference>
<keyword evidence="11" id="KW-0560">Oxidoreductase</keyword>
<dbReference type="CDD" id="cd06186">
    <property type="entry name" value="NOX_Duox_like_FAD_NADP"/>
    <property type="match status" value="1"/>
</dbReference>
<organism evidence="17 18">
    <name type="scientific">Spinacia oleracea</name>
    <name type="common">Spinach</name>
    <dbReference type="NCBI Taxonomy" id="3562"/>
    <lineage>
        <taxon>Eukaryota</taxon>
        <taxon>Viridiplantae</taxon>
        <taxon>Streptophyta</taxon>
        <taxon>Embryophyta</taxon>
        <taxon>Tracheophyta</taxon>
        <taxon>Spermatophyta</taxon>
        <taxon>Magnoliopsida</taxon>
        <taxon>eudicotyledons</taxon>
        <taxon>Gunneridae</taxon>
        <taxon>Pentapetalae</taxon>
        <taxon>Caryophyllales</taxon>
        <taxon>Chenopodiaceae</taxon>
        <taxon>Chenopodioideae</taxon>
        <taxon>Anserineae</taxon>
        <taxon>Spinacia</taxon>
    </lineage>
</organism>
<evidence type="ECO:0000256" key="1">
    <source>
        <dbReference type="ARBA" id="ARBA00004141"/>
    </source>
</evidence>
<gene>
    <name evidence="18" type="primary">LOC110795640</name>
</gene>
<dbReference type="CDD" id="cd00051">
    <property type="entry name" value="EFh"/>
    <property type="match status" value="1"/>
</dbReference>
<name>A0ABM3QS77_SPIOL</name>
<feature type="compositionally biased region" description="Low complexity" evidence="13">
    <location>
        <begin position="32"/>
        <end position="41"/>
    </location>
</feature>
<dbReference type="SUPFAM" id="SSF63380">
    <property type="entry name" value="Riboflavin synthase domain-like"/>
    <property type="match status" value="1"/>
</dbReference>
<feature type="transmembrane region" description="Helical" evidence="14">
    <location>
        <begin position="479"/>
        <end position="500"/>
    </location>
</feature>
<dbReference type="InterPro" id="IPR002048">
    <property type="entry name" value="EF_hand_dom"/>
</dbReference>
<dbReference type="InterPro" id="IPR011992">
    <property type="entry name" value="EF-hand-dom_pair"/>
</dbReference>
<keyword evidence="9" id="KW-0521">NADP</keyword>
<feature type="transmembrane region" description="Helical" evidence="14">
    <location>
        <begin position="376"/>
        <end position="394"/>
    </location>
</feature>
<evidence type="ECO:0000256" key="8">
    <source>
        <dbReference type="ARBA" id="ARBA00022837"/>
    </source>
</evidence>
<sequence length="818" mass="93201">MVKDKKEKIDLLSSSHSSSTSSSYGCEIGDPSSSSSSLSSLPYSDVDDIVEKLNDDAQCRLRFVDAGEVDSLGEVDNGGMHWKEVEQRFDRIAFFASHGHDDHESVPTIDASHFGYCIGMQQSAQFADELVQVLKGRKNHTTRLTKRELHGYWRRLANPSHDSLIQILFDMCDKDMDGRITKEDLKQMIMLSSCTNKMGMKQEEAEHFGSMIMQEADTQQKGYIEVYELKDLLKTVLTKEYLSKEQKLTESSSSTTSTSNNHQDYMHRQQQHNNATIKSMPEILIRTYWRRAWVVTLWLVICISLFTWKFIQYKHRAAFQVMGYCLSTAKGAAETLKLNMALILLPVCRNLVTWLRRTPRVSNIVPFNDTINFHKLIAGGIVIGVILHGGTHLACDLPRITASNPLVFQRTFGSTFGNQQPSYLQVLCTTEVSTGIAMLILMSIAFSLATRMPRRQSPSLPQPIRSVTGYNTFWYSHHLLVVVYILLIIHSMFLFLVTSFAEKTTWMYLAIPMLLYSGERIYRSIRSEIHEVNVLQANMYPGKVLHLKLSKPTTFTYSSGMYTFIKCPQVSPLEWHPFSLTSGPNDNHLSIHVRTLGDWSYQIHNLFHEQAMMSKSFDYPKVYIDGPYGAASQDHVKYEVVVLVGLGIGVTPFISVLKDIGDRLQKPPSNHVNDVDSIEGPLKAYLYWVTREHGSLGWFKDAMNEISQNNQKQKVIEMHNFLTSVYQSGDARSILLSIIQALYLVKSGLDVFSQTQAQTHFSRPNWFKIFSNLARRHTGLRIGVFYCGSMKLARELEGLCTKFSTKTTTRFVFHKENY</sequence>
<dbReference type="GeneID" id="110795640"/>
<reference evidence="17" key="1">
    <citation type="journal article" date="2021" name="Nat. Commun.">
        <title>Genomic analyses provide insights into spinach domestication and the genetic basis of agronomic traits.</title>
        <authorList>
            <person name="Cai X."/>
            <person name="Sun X."/>
            <person name="Xu C."/>
            <person name="Sun H."/>
            <person name="Wang X."/>
            <person name="Ge C."/>
            <person name="Zhang Z."/>
            <person name="Wang Q."/>
            <person name="Fei Z."/>
            <person name="Jiao C."/>
            <person name="Wang Q."/>
        </authorList>
    </citation>
    <scope>NUCLEOTIDE SEQUENCE [LARGE SCALE GENOMIC DNA]</scope>
    <source>
        <strain evidence="17">cv. Varoflay</strain>
    </source>
</reference>
<proteinExistence type="inferred from homology"/>
<keyword evidence="12 14" id="KW-0472">Membrane</keyword>
<keyword evidence="3" id="KW-0575">Peroxidase</keyword>
<keyword evidence="17" id="KW-1185">Reference proteome</keyword>
<protein>
    <submittedName>
        <fullName evidence="18">Respiratory burst oxidase homolog protein A isoform X1</fullName>
    </submittedName>
</protein>
<feature type="domain" description="EF-hand" evidence="15">
    <location>
        <begin position="160"/>
        <end position="195"/>
    </location>
</feature>
<feature type="domain" description="EF-hand" evidence="15">
    <location>
        <begin position="212"/>
        <end position="239"/>
    </location>
</feature>
<dbReference type="Gene3D" id="3.40.50.80">
    <property type="entry name" value="Nucleotide-binding domain of ferredoxin-NADP reductase (FNR) module"/>
    <property type="match status" value="1"/>
</dbReference>
<keyword evidence="4" id="KW-0285">Flavoprotein</keyword>
<evidence type="ECO:0000256" key="2">
    <source>
        <dbReference type="ARBA" id="ARBA00007975"/>
    </source>
</evidence>
<dbReference type="InterPro" id="IPR050369">
    <property type="entry name" value="RBOH/FRE"/>
</dbReference>
<dbReference type="InterPro" id="IPR013623">
    <property type="entry name" value="NADPH_Ox"/>
</dbReference>
<dbReference type="PROSITE" id="PS51257">
    <property type="entry name" value="PROKAR_LIPOPROTEIN"/>
    <property type="match status" value="1"/>
</dbReference>
<dbReference type="PROSITE" id="PS50222">
    <property type="entry name" value="EF_HAND_2"/>
    <property type="match status" value="2"/>
</dbReference>
<evidence type="ECO:0000313" key="18">
    <source>
        <dbReference type="RefSeq" id="XP_056686217.1"/>
    </source>
</evidence>
<evidence type="ECO:0000256" key="9">
    <source>
        <dbReference type="ARBA" id="ARBA00022857"/>
    </source>
</evidence>
<dbReference type="Pfam" id="PF08414">
    <property type="entry name" value="NADPH_Ox"/>
    <property type="match status" value="1"/>
</dbReference>
<dbReference type="InterPro" id="IPR013130">
    <property type="entry name" value="Fe3_Rdtase_TM_dom"/>
</dbReference>
<dbReference type="InterPro" id="IPR018247">
    <property type="entry name" value="EF_Hand_1_Ca_BS"/>
</dbReference>
<feature type="domain" description="FAD-binding FR-type" evidence="16">
    <location>
        <begin position="522"/>
        <end position="634"/>
    </location>
</feature>